<dbReference type="Proteomes" id="UP000033540">
    <property type="component" value="Unassembled WGS sequence"/>
</dbReference>
<proteinExistence type="predicted"/>
<evidence type="ECO:0008006" key="12">
    <source>
        <dbReference type="Google" id="ProtNLM"/>
    </source>
</evidence>
<feature type="domain" description="RING-type" evidence="9">
    <location>
        <begin position="207"/>
        <end position="440"/>
    </location>
</feature>
<dbReference type="PROSITE" id="PS51873">
    <property type="entry name" value="TRIAD"/>
    <property type="match status" value="1"/>
</dbReference>
<dbReference type="Pfam" id="PF26200">
    <property type="entry name" value="Rcat_RNF216"/>
    <property type="match status" value="1"/>
</dbReference>
<organism evidence="10 11">
    <name type="scientific">Aspergillus parasiticus (strain ATCC 56775 / NRRL 5862 / SRRC 143 / SU-1)</name>
    <dbReference type="NCBI Taxonomy" id="1403190"/>
    <lineage>
        <taxon>Eukaryota</taxon>
        <taxon>Fungi</taxon>
        <taxon>Dikarya</taxon>
        <taxon>Ascomycota</taxon>
        <taxon>Pezizomycotina</taxon>
        <taxon>Eurotiomycetes</taxon>
        <taxon>Eurotiomycetidae</taxon>
        <taxon>Eurotiales</taxon>
        <taxon>Aspergillaceae</taxon>
        <taxon>Aspergillus</taxon>
        <taxon>Aspergillus subgen. Circumdati</taxon>
    </lineage>
</organism>
<dbReference type="EMBL" id="JZEE01000615">
    <property type="protein sequence ID" value="KJK62674.1"/>
    <property type="molecule type" value="Genomic_DNA"/>
</dbReference>
<dbReference type="GO" id="GO:0008270">
    <property type="term" value="F:zinc ion binding"/>
    <property type="evidence" value="ECO:0007669"/>
    <property type="project" value="UniProtKB-KW"/>
</dbReference>
<evidence type="ECO:0000313" key="10">
    <source>
        <dbReference type="EMBL" id="KJK62674.1"/>
    </source>
</evidence>
<dbReference type="InterPro" id="IPR044066">
    <property type="entry name" value="TRIAD_supradom"/>
</dbReference>
<evidence type="ECO:0000256" key="4">
    <source>
        <dbReference type="ARBA" id="ARBA00022771"/>
    </source>
</evidence>
<evidence type="ECO:0000256" key="7">
    <source>
        <dbReference type="PROSITE-ProRule" id="PRU00175"/>
    </source>
</evidence>
<protein>
    <recommendedName>
        <fullName evidence="12">RING-type domain-containing protein</fullName>
    </recommendedName>
</protein>
<name>A0A0F0I4H4_ASPPU</name>
<dbReference type="OrthoDB" id="10009520at2759"/>
<dbReference type="GO" id="GO:0004842">
    <property type="term" value="F:ubiquitin-protein transferase activity"/>
    <property type="evidence" value="ECO:0007669"/>
    <property type="project" value="InterPro"/>
</dbReference>
<dbReference type="PROSITE" id="PS50089">
    <property type="entry name" value="ZF_RING_2"/>
    <property type="match status" value="1"/>
</dbReference>
<evidence type="ECO:0000256" key="6">
    <source>
        <dbReference type="ARBA" id="ARBA00022833"/>
    </source>
</evidence>
<keyword evidence="2" id="KW-0479">Metal-binding</keyword>
<evidence type="ECO:0000256" key="3">
    <source>
        <dbReference type="ARBA" id="ARBA00022737"/>
    </source>
</evidence>
<evidence type="ECO:0000259" key="8">
    <source>
        <dbReference type="PROSITE" id="PS50089"/>
    </source>
</evidence>
<evidence type="ECO:0000256" key="5">
    <source>
        <dbReference type="ARBA" id="ARBA00022786"/>
    </source>
</evidence>
<dbReference type="PANTHER" id="PTHR11685">
    <property type="entry name" value="RBR FAMILY RING FINGER AND IBR DOMAIN-CONTAINING"/>
    <property type="match status" value="1"/>
</dbReference>
<evidence type="ECO:0000313" key="11">
    <source>
        <dbReference type="Proteomes" id="UP000033540"/>
    </source>
</evidence>
<keyword evidence="3" id="KW-0677">Repeat</keyword>
<dbReference type="STRING" id="1403190.A0A0F0I4H4"/>
<keyword evidence="6" id="KW-0862">Zinc</keyword>
<comment type="caution">
    <text evidence="10">The sequence shown here is derived from an EMBL/GenBank/DDBJ whole genome shotgun (WGS) entry which is preliminary data.</text>
</comment>
<keyword evidence="1" id="KW-0808">Transferase</keyword>
<evidence type="ECO:0000259" key="9">
    <source>
        <dbReference type="PROSITE" id="PS51873"/>
    </source>
</evidence>
<evidence type="ECO:0000256" key="2">
    <source>
        <dbReference type="ARBA" id="ARBA00022723"/>
    </source>
</evidence>
<dbReference type="Gene3D" id="1.20.120.1750">
    <property type="match status" value="1"/>
</dbReference>
<dbReference type="CDD" id="cd22265">
    <property type="entry name" value="UDM1_RNF168"/>
    <property type="match status" value="1"/>
</dbReference>
<dbReference type="InterPro" id="IPR031127">
    <property type="entry name" value="E3_UB_ligase_RBR"/>
</dbReference>
<reference evidence="10 11" key="1">
    <citation type="submission" date="2015-02" db="EMBL/GenBank/DDBJ databases">
        <title>Draft genome sequence of Aspergillus parasiticus SU-1.</title>
        <authorList>
            <person name="Yu J."/>
            <person name="Fedorova N."/>
            <person name="Yin Y."/>
            <person name="Losada L."/>
            <person name="Zafar N."/>
            <person name="Taujale R."/>
            <person name="Ehrlich K.C."/>
            <person name="Bhatnagar D."/>
            <person name="Cleveland T.E."/>
            <person name="Bennett J.W."/>
            <person name="Nierman W.C."/>
        </authorList>
    </citation>
    <scope>NUCLEOTIDE SEQUENCE [LARGE SCALE GENOMIC DNA]</scope>
    <source>
        <strain evidence="11">ATCC 56775 / NRRL 5862 / SRRC 143 / SU-1</strain>
    </source>
</reference>
<dbReference type="AlphaFoldDB" id="A0A0F0I4H4"/>
<dbReference type="SUPFAM" id="SSF57850">
    <property type="entry name" value="RING/U-box"/>
    <property type="match status" value="2"/>
</dbReference>
<gene>
    <name evidence="10" type="ORF">P875_00095135</name>
</gene>
<accession>A0A0F0I4H4</accession>
<dbReference type="GO" id="GO:0016567">
    <property type="term" value="P:protein ubiquitination"/>
    <property type="evidence" value="ECO:0007669"/>
    <property type="project" value="InterPro"/>
</dbReference>
<keyword evidence="4 7" id="KW-0863">Zinc-finger</keyword>
<dbReference type="InterPro" id="IPR001841">
    <property type="entry name" value="Znf_RING"/>
</dbReference>
<sequence length="448" mass="50228">MGRGGKCGICLATDIESTEEYERVINLQVSKETTAASHATWVECHVPSCRTQYVVYDIGSLNVRAKCHYCRSRSKEPAPMVECKQCLNRIIYPVAHRPPSFLTSEFVCPPCTMGHELTTELETTARKLAAENTMSWLVCDVGNPDKVPFTNRSPFHTISTMGTKGFMDRIKLFPPRNSALTQRGKPIRNTDTLITTLQDLVAGRKTEKVYCSLCFSTFWPASLNPACGRRGCLQRICTGCLRGWYGSNTSGCIINTAALACPFCRRLPTPRTLAKYGMGLHAVRDLHRALVDKGTWIYAWCSECFTAKELVERSCARGMPPEVTDWKCPRCIERLEVERLEAERRAIQQALDDARAAEDLERQQDVEGRRRAVEETLEASRLAAIKRCPGCDTMCERVAGCGHITCPIPGCHTDWCYFCGKEFPQGAIYKHMSYAHGGMYGDDWVNSE</sequence>
<keyword evidence="5" id="KW-0833">Ubl conjugation pathway</keyword>
<evidence type="ECO:0000256" key="1">
    <source>
        <dbReference type="ARBA" id="ARBA00022679"/>
    </source>
</evidence>
<feature type="domain" description="RING-type" evidence="8">
    <location>
        <begin position="211"/>
        <end position="265"/>
    </location>
</feature>